<dbReference type="Proteomes" id="UP000295560">
    <property type="component" value="Unassembled WGS sequence"/>
</dbReference>
<gene>
    <name evidence="4" type="ORF">EV378_6487</name>
</gene>
<evidence type="ECO:0000313" key="5">
    <source>
        <dbReference type="Proteomes" id="UP000295560"/>
    </source>
</evidence>
<evidence type="ECO:0000256" key="2">
    <source>
        <dbReference type="PROSITE-ProRule" id="PRU00335"/>
    </source>
</evidence>
<dbReference type="InterPro" id="IPR050109">
    <property type="entry name" value="HTH-type_TetR-like_transc_reg"/>
</dbReference>
<dbReference type="Pfam" id="PF00440">
    <property type="entry name" value="TetR_N"/>
    <property type="match status" value="1"/>
</dbReference>
<dbReference type="Gene3D" id="1.10.357.10">
    <property type="entry name" value="Tetracycline Repressor, domain 2"/>
    <property type="match status" value="1"/>
</dbReference>
<dbReference type="Pfam" id="PF17940">
    <property type="entry name" value="TetR_C_31"/>
    <property type="match status" value="1"/>
</dbReference>
<keyword evidence="5" id="KW-1185">Reference proteome</keyword>
<comment type="caution">
    <text evidence="4">The sequence shown here is derived from an EMBL/GenBank/DDBJ whole genome shotgun (WGS) entry which is preliminary data.</text>
</comment>
<dbReference type="EMBL" id="SMFZ01000002">
    <property type="protein sequence ID" value="TCK22483.1"/>
    <property type="molecule type" value="Genomic_DNA"/>
</dbReference>
<sequence length="186" mass="19273">MTGETDGRRARGDRRRELLLDAAMDVIAAGGAGAVTHRAVAARAGVPAAAPGYYFPRVDDILVAALTRAGRRYELAVEDAARTVRDGGEPVAALAAAVQGWDGRAGDAAMAAEYELYLLAARRPELAPVALGWADRLTTLLVDAGAGPAQARAVVALVEGVLLQSLLGRTLPADELAAALRRLLSP</sequence>
<organism evidence="4 5">
    <name type="scientific">Pseudonocardia endophytica</name>
    <dbReference type="NCBI Taxonomy" id="401976"/>
    <lineage>
        <taxon>Bacteria</taxon>
        <taxon>Bacillati</taxon>
        <taxon>Actinomycetota</taxon>
        <taxon>Actinomycetes</taxon>
        <taxon>Pseudonocardiales</taxon>
        <taxon>Pseudonocardiaceae</taxon>
        <taxon>Pseudonocardia</taxon>
    </lineage>
</organism>
<keyword evidence="1 2" id="KW-0238">DNA-binding</keyword>
<dbReference type="GO" id="GO:0003700">
    <property type="term" value="F:DNA-binding transcription factor activity"/>
    <property type="evidence" value="ECO:0007669"/>
    <property type="project" value="TreeGrafter"/>
</dbReference>
<dbReference type="InterPro" id="IPR009057">
    <property type="entry name" value="Homeodomain-like_sf"/>
</dbReference>
<dbReference type="SUPFAM" id="SSF46689">
    <property type="entry name" value="Homeodomain-like"/>
    <property type="match status" value="1"/>
</dbReference>
<evidence type="ECO:0000259" key="3">
    <source>
        <dbReference type="PROSITE" id="PS50977"/>
    </source>
</evidence>
<dbReference type="PROSITE" id="PS50977">
    <property type="entry name" value="HTH_TETR_2"/>
    <property type="match status" value="1"/>
</dbReference>
<dbReference type="SUPFAM" id="SSF48498">
    <property type="entry name" value="Tetracyclin repressor-like, C-terminal domain"/>
    <property type="match status" value="1"/>
</dbReference>
<dbReference type="PANTHER" id="PTHR30055">
    <property type="entry name" value="HTH-TYPE TRANSCRIPTIONAL REGULATOR RUTR"/>
    <property type="match status" value="1"/>
</dbReference>
<dbReference type="RefSeq" id="WP_132431380.1">
    <property type="nucleotide sequence ID" value="NZ_SMFZ01000002.1"/>
</dbReference>
<dbReference type="GO" id="GO:0000976">
    <property type="term" value="F:transcription cis-regulatory region binding"/>
    <property type="evidence" value="ECO:0007669"/>
    <property type="project" value="TreeGrafter"/>
</dbReference>
<dbReference type="InterPro" id="IPR001647">
    <property type="entry name" value="HTH_TetR"/>
</dbReference>
<evidence type="ECO:0000313" key="4">
    <source>
        <dbReference type="EMBL" id="TCK22483.1"/>
    </source>
</evidence>
<dbReference type="InterPro" id="IPR036271">
    <property type="entry name" value="Tet_transcr_reg_TetR-rel_C_sf"/>
</dbReference>
<dbReference type="AlphaFoldDB" id="A0A4R1HN32"/>
<reference evidence="4 5" key="1">
    <citation type="submission" date="2019-03" db="EMBL/GenBank/DDBJ databases">
        <title>Sequencing the genomes of 1000 actinobacteria strains.</title>
        <authorList>
            <person name="Klenk H.-P."/>
        </authorList>
    </citation>
    <scope>NUCLEOTIDE SEQUENCE [LARGE SCALE GENOMIC DNA]</scope>
    <source>
        <strain evidence="4 5">DSM 44969</strain>
    </source>
</reference>
<dbReference type="OrthoDB" id="6929199at2"/>
<feature type="domain" description="HTH tetR-type" evidence="3">
    <location>
        <begin position="13"/>
        <end position="73"/>
    </location>
</feature>
<evidence type="ECO:0000256" key="1">
    <source>
        <dbReference type="ARBA" id="ARBA00023125"/>
    </source>
</evidence>
<name>A0A4R1HN32_PSEEN</name>
<protein>
    <submittedName>
        <fullName evidence="4">TetR family transcriptional regulator</fullName>
    </submittedName>
</protein>
<proteinExistence type="predicted"/>
<feature type="DNA-binding region" description="H-T-H motif" evidence="2">
    <location>
        <begin position="36"/>
        <end position="55"/>
    </location>
</feature>
<accession>A0A4R1HN32</accession>
<dbReference type="InterPro" id="IPR041583">
    <property type="entry name" value="TetR_C_31"/>
</dbReference>
<dbReference type="PANTHER" id="PTHR30055:SF231">
    <property type="entry name" value="TRANSCRIPTIONAL REGULATORY PROTEIN (PROBABLY DEOR-FAMILY)-RELATED"/>
    <property type="match status" value="1"/>
</dbReference>